<dbReference type="Proteomes" id="UP001500058">
    <property type="component" value="Unassembled WGS sequence"/>
</dbReference>
<evidence type="ECO:0000259" key="3">
    <source>
        <dbReference type="Pfam" id="PF16976"/>
    </source>
</evidence>
<sequence>MRARRGLAGSVRGAGPRMAAVSLAVAAVAAMAWGPPGEPDGSRTSPAARSASGRAPAPASPPASPSPPIRPSPEGAGAATVEAPVRIPDAAVVRLLRPGDRVDVLATPPADEHSADTPAGPARTVARSVRVAAVPGPGADPPGGAHDEEAGALVVLSVPRATAARLAAAAAHSRLTVTLC</sequence>
<feature type="signal peptide" evidence="2">
    <location>
        <begin position="1"/>
        <end position="19"/>
    </location>
</feature>
<evidence type="ECO:0000256" key="2">
    <source>
        <dbReference type="SAM" id="SignalP"/>
    </source>
</evidence>
<reference evidence="4 5" key="1">
    <citation type="journal article" date="2019" name="Int. J. Syst. Evol. Microbiol.">
        <title>The Global Catalogue of Microorganisms (GCM) 10K type strain sequencing project: providing services to taxonomists for standard genome sequencing and annotation.</title>
        <authorList>
            <consortium name="The Broad Institute Genomics Platform"/>
            <consortium name="The Broad Institute Genome Sequencing Center for Infectious Disease"/>
            <person name="Wu L."/>
            <person name="Ma J."/>
        </authorList>
    </citation>
    <scope>NUCLEOTIDE SEQUENCE [LARGE SCALE GENOMIC DNA]</scope>
    <source>
        <strain evidence="4 5">JCM 6921</strain>
    </source>
</reference>
<evidence type="ECO:0000313" key="5">
    <source>
        <dbReference type="Proteomes" id="UP001500058"/>
    </source>
</evidence>
<feature type="compositionally biased region" description="Pro residues" evidence="1">
    <location>
        <begin position="58"/>
        <end position="71"/>
    </location>
</feature>
<feature type="domain" description="Flp pilus assembly protein RcpC/CpaB" evidence="3">
    <location>
        <begin position="89"/>
        <end position="179"/>
    </location>
</feature>
<gene>
    <name evidence="4" type="ORF">GCM10010420_05290</name>
</gene>
<dbReference type="Pfam" id="PF16976">
    <property type="entry name" value="RcpC"/>
    <property type="match status" value="1"/>
</dbReference>
<dbReference type="InterPro" id="IPR031571">
    <property type="entry name" value="RcpC_dom"/>
</dbReference>
<feature type="region of interest" description="Disordered" evidence="1">
    <location>
        <begin position="32"/>
        <end position="84"/>
    </location>
</feature>
<dbReference type="EMBL" id="BAAATJ010000002">
    <property type="protein sequence ID" value="GAA2385688.1"/>
    <property type="molecule type" value="Genomic_DNA"/>
</dbReference>
<evidence type="ECO:0000256" key="1">
    <source>
        <dbReference type="SAM" id="MobiDB-lite"/>
    </source>
</evidence>
<comment type="caution">
    <text evidence="4">The sequence shown here is derived from an EMBL/GenBank/DDBJ whole genome shotgun (WGS) entry which is preliminary data.</text>
</comment>
<organism evidence="4 5">
    <name type="scientific">Streptomyces glaucosporus</name>
    <dbReference type="NCBI Taxonomy" id="284044"/>
    <lineage>
        <taxon>Bacteria</taxon>
        <taxon>Bacillati</taxon>
        <taxon>Actinomycetota</taxon>
        <taxon>Actinomycetes</taxon>
        <taxon>Kitasatosporales</taxon>
        <taxon>Streptomycetaceae</taxon>
        <taxon>Streptomyces</taxon>
    </lineage>
</organism>
<protein>
    <recommendedName>
        <fullName evidence="3">Flp pilus assembly protein RcpC/CpaB domain-containing protein</fullName>
    </recommendedName>
</protein>
<keyword evidence="2" id="KW-0732">Signal</keyword>
<feature type="chain" id="PRO_5046692078" description="Flp pilus assembly protein RcpC/CpaB domain-containing protein" evidence="2">
    <location>
        <begin position="20"/>
        <end position="180"/>
    </location>
</feature>
<proteinExistence type="predicted"/>
<keyword evidence="5" id="KW-1185">Reference proteome</keyword>
<evidence type="ECO:0000313" key="4">
    <source>
        <dbReference type="EMBL" id="GAA2385688.1"/>
    </source>
</evidence>
<accession>A0ABN3HQE8</accession>
<feature type="region of interest" description="Disordered" evidence="1">
    <location>
        <begin position="98"/>
        <end position="123"/>
    </location>
</feature>
<feature type="compositionally biased region" description="Low complexity" evidence="1">
    <location>
        <begin position="45"/>
        <end position="57"/>
    </location>
</feature>
<name>A0ABN3HQE8_9ACTN</name>